<dbReference type="AlphaFoldDB" id="A0A1T2XN29"/>
<dbReference type="GO" id="GO:0003756">
    <property type="term" value="F:protein disulfide isomerase activity"/>
    <property type="evidence" value="ECO:0007669"/>
    <property type="project" value="InterPro"/>
</dbReference>
<dbReference type="GO" id="GO:0050451">
    <property type="term" value="F:CoA-disulfide reductase (NADPH) activity"/>
    <property type="evidence" value="ECO:0007669"/>
    <property type="project" value="InterPro"/>
</dbReference>
<dbReference type="InterPro" id="IPR050260">
    <property type="entry name" value="FAD-bd_OxRdtase"/>
</dbReference>
<comment type="similarity">
    <text evidence="2">Belongs to the class-III pyridine nucleotide-disulfide oxidoreductase family.</text>
</comment>
<organism evidence="9 10">
    <name type="scientific">Paenibacillus selenitireducens</name>
    <dbReference type="NCBI Taxonomy" id="1324314"/>
    <lineage>
        <taxon>Bacteria</taxon>
        <taxon>Bacillati</taxon>
        <taxon>Bacillota</taxon>
        <taxon>Bacilli</taxon>
        <taxon>Bacillales</taxon>
        <taxon>Paenibacillaceae</taxon>
        <taxon>Paenibacillus</taxon>
    </lineage>
</organism>
<evidence type="ECO:0000256" key="5">
    <source>
        <dbReference type="ARBA" id="ARBA00022857"/>
    </source>
</evidence>
<dbReference type="Gene3D" id="3.50.50.60">
    <property type="entry name" value="FAD/NAD(P)-binding domain"/>
    <property type="match status" value="2"/>
</dbReference>
<dbReference type="InterPro" id="IPR032836">
    <property type="entry name" value="DsrE2-like"/>
</dbReference>
<evidence type="ECO:0000256" key="3">
    <source>
        <dbReference type="ARBA" id="ARBA00022630"/>
    </source>
</evidence>
<proteinExistence type="inferred from homology"/>
<dbReference type="SMART" id="SM00450">
    <property type="entry name" value="RHOD"/>
    <property type="match status" value="1"/>
</dbReference>
<gene>
    <name evidence="9" type="ORF">BVG16_02810</name>
</gene>
<dbReference type="STRING" id="1324314.BVG16_02810"/>
<dbReference type="InterPro" id="IPR036873">
    <property type="entry name" value="Rhodanese-like_dom_sf"/>
</dbReference>
<dbReference type="Pfam" id="PF02852">
    <property type="entry name" value="Pyr_redox_dim"/>
    <property type="match status" value="1"/>
</dbReference>
<keyword evidence="4" id="KW-0274">FAD</keyword>
<dbReference type="Pfam" id="PF01206">
    <property type="entry name" value="TusA"/>
    <property type="match status" value="1"/>
</dbReference>
<comment type="caution">
    <text evidence="9">The sequence shown here is derived from an EMBL/GenBank/DDBJ whole genome shotgun (WGS) entry which is preliminary data.</text>
</comment>
<dbReference type="Pfam" id="PF07992">
    <property type="entry name" value="Pyr_redox_2"/>
    <property type="match status" value="1"/>
</dbReference>
<keyword evidence="3" id="KW-0285">Flavoprotein</keyword>
<dbReference type="InterPro" id="IPR001763">
    <property type="entry name" value="Rhodanese-like_dom"/>
</dbReference>
<dbReference type="CDD" id="cd01524">
    <property type="entry name" value="RHOD_Pyr_redox"/>
    <property type="match status" value="1"/>
</dbReference>
<dbReference type="NCBIfam" id="NF010037">
    <property type="entry name" value="PRK13512.1"/>
    <property type="match status" value="1"/>
</dbReference>
<dbReference type="GO" id="GO:0050660">
    <property type="term" value="F:flavin adenine dinucleotide binding"/>
    <property type="evidence" value="ECO:0007669"/>
    <property type="project" value="InterPro"/>
</dbReference>
<dbReference type="InterPro" id="IPR004099">
    <property type="entry name" value="Pyr_nucl-diS_OxRdtase_dimer"/>
</dbReference>
<reference evidence="9 10" key="1">
    <citation type="submission" date="2017-01" db="EMBL/GenBank/DDBJ databases">
        <title>Genome analysis of Paenibacillus selenitrireducens ES3-24.</title>
        <authorList>
            <person name="Xu D."/>
            <person name="Yao R."/>
            <person name="Zheng S."/>
        </authorList>
    </citation>
    <scope>NUCLEOTIDE SEQUENCE [LARGE SCALE GENOMIC DNA]</scope>
    <source>
        <strain evidence="9 10">ES3-24</strain>
    </source>
</reference>
<evidence type="ECO:0000256" key="4">
    <source>
        <dbReference type="ARBA" id="ARBA00022827"/>
    </source>
</evidence>
<dbReference type="Gene3D" id="3.30.110.40">
    <property type="entry name" value="TusA-like domain"/>
    <property type="match status" value="1"/>
</dbReference>
<dbReference type="InterPro" id="IPR036868">
    <property type="entry name" value="TusA-like_sf"/>
</dbReference>
<dbReference type="OrthoDB" id="9802028at2"/>
<evidence type="ECO:0000259" key="8">
    <source>
        <dbReference type="PROSITE" id="PS50206"/>
    </source>
</evidence>
<feature type="domain" description="Rhodanese" evidence="8">
    <location>
        <begin position="466"/>
        <end position="553"/>
    </location>
</feature>
<sequence length="843" mass="91209">MSRKIVIVGGVAGGASAAARLRRLSEQDEIIMLERGEHISFANCGLPYYIGEVITDRSKLLVQTVEGMSKKFNLDVRNWSEATAIHRDKKTVEVRNIQSGKVYEESYDILILSPGAKPIRPNIPGIDEAVDSLFTLRNIPDTDRIKSFVDKTNPKHAVVVGGGFIGVEMAENLRERGLEVTLVEMQNQVMAPLDIEMAALVQTHMKSKGVELVLEDGVQSFAEEGKVIRLTSGRTIRTDMIILAIGVIPESKMAQDAGLECGVRGAIRVNAAMQTNDPSIYAIGDAVEVKDYIHGHPTHVPLAWGANRQGRLVADHIHGKDVAYQGALGTAIAKVFDLTVAVTGSNEKTLKRLGVDYEAIHVHPSSHAGYYPGASPISLKLTFDRKSGKIYGAQAVGADGADKRMDVIATAIKGGLTVMDLPDLELSYAPPFSSAKDPVNMAGYVASNIVEGLVDIVQWHEIDELVAQGGLLIDVREPIEREAGIIPGSINIPLGDIRERLNEIPKGKIVYVSCQVGLRGYLAARILTEHGYQVKNVDGGYKTYNSMHQEPHPTHPGGPNGSDRKAVVIEEEEEHDQETTIRMPVTPPIQAEQRITKAQITVDACGLQCPGPIMQVYQTVKDANVGDVIEVKATDPGFASDIAKWCEKTGNTLLQSKFENKVCHVLIQKGSPVQAPNTTTSTTVDKNGATMVVFSGDLDKTIASFIIASGAAAMGKQVTMFFTFWGLNVLRKSGPTPSNVEKDFMEKMFGMMMPKGPQALPLSKMNMAGMGSKMIQYAMERKNVDSLETLMKNAVAAGVKLIACTMSMDIMGIKAEELIDGVEFGGVATYLGDAEDSGLNLFI</sequence>
<dbReference type="InterPro" id="IPR017758">
    <property type="entry name" value="CoA_disulphide_reductase"/>
</dbReference>
<dbReference type="SUPFAM" id="SSF52821">
    <property type="entry name" value="Rhodanese/Cell cycle control phosphatase"/>
    <property type="match status" value="1"/>
</dbReference>
<dbReference type="SUPFAM" id="SSF64307">
    <property type="entry name" value="SirA-like"/>
    <property type="match status" value="1"/>
</dbReference>
<evidence type="ECO:0000256" key="1">
    <source>
        <dbReference type="ARBA" id="ARBA00001974"/>
    </source>
</evidence>
<dbReference type="EMBL" id="MSZX01000001">
    <property type="protein sequence ID" value="OPA81267.1"/>
    <property type="molecule type" value="Genomic_DNA"/>
</dbReference>
<dbReference type="PRINTS" id="PR00411">
    <property type="entry name" value="PNDRDTASEI"/>
</dbReference>
<dbReference type="Gene3D" id="3.40.1260.10">
    <property type="entry name" value="DsrEFH-like"/>
    <property type="match status" value="1"/>
</dbReference>
<dbReference type="InterPro" id="IPR016156">
    <property type="entry name" value="FAD/NAD-linked_Rdtase_dimer_sf"/>
</dbReference>
<evidence type="ECO:0000256" key="7">
    <source>
        <dbReference type="ARBA" id="ARBA00023284"/>
    </source>
</evidence>
<keyword evidence="6" id="KW-0560">Oxidoreductase</keyword>
<dbReference type="PROSITE" id="PS01148">
    <property type="entry name" value="UPF0033"/>
    <property type="match status" value="1"/>
</dbReference>
<protein>
    <submittedName>
        <fullName evidence="9">CoA-disulfide reductase</fullName>
    </submittedName>
</protein>
<dbReference type="PRINTS" id="PR00368">
    <property type="entry name" value="FADPNR"/>
</dbReference>
<evidence type="ECO:0000313" key="9">
    <source>
        <dbReference type="EMBL" id="OPA81267.1"/>
    </source>
</evidence>
<dbReference type="InterPro" id="IPR036188">
    <property type="entry name" value="FAD/NAD-bd_sf"/>
</dbReference>
<dbReference type="PROSITE" id="PS50206">
    <property type="entry name" value="RHODANESE_3"/>
    <property type="match status" value="1"/>
</dbReference>
<keyword evidence="10" id="KW-1185">Reference proteome</keyword>
<evidence type="ECO:0000256" key="2">
    <source>
        <dbReference type="ARBA" id="ARBA00009130"/>
    </source>
</evidence>
<name>A0A1T2XN29_9BACL</name>
<keyword evidence="5" id="KW-0521">NADP</keyword>
<dbReference type="InterPro" id="IPR001455">
    <property type="entry name" value="TusA-like"/>
</dbReference>
<keyword evidence="7" id="KW-0676">Redox-active center</keyword>
<dbReference type="Pfam" id="PF00581">
    <property type="entry name" value="Rhodanese"/>
    <property type="match status" value="1"/>
</dbReference>
<dbReference type="RefSeq" id="WP_078496999.1">
    <property type="nucleotide sequence ID" value="NZ_MSZX01000001.1"/>
</dbReference>
<dbReference type="SUPFAM" id="SSF51905">
    <property type="entry name" value="FAD/NAD(P)-binding domain"/>
    <property type="match status" value="1"/>
</dbReference>
<dbReference type="SUPFAM" id="SSF75169">
    <property type="entry name" value="DsrEFH-like"/>
    <property type="match status" value="1"/>
</dbReference>
<accession>A0A1T2XN29</accession>
<dbReference type="GO" id="GO:0050661">
    <property type="term" value="F:NADP binding"/>
    <property type="evidence" value="ECO:0007669"/>
    <property type="project" value="InterPro"/>
</dbReference>
<dbReference type="PANTHER" id="PTHR43429:SF1">
    <property type="entry name" value="NAD(P)H SULFUR OXIDOREDUCTASE (COA-DEPENDENT)"/>
    <property type="match status" value="1"/>
</dbReference>
<dbReference type="SUPFAM" id="SSF55424">
    <property type="entry name" value="FAD/NAD-linked reductases, dimerisation (C-terminal) domain"/>
    <property type="match status" value="1"/>
</dbReference>
<dbReference type="InterPro" id="IPR023753">
    <property type="entry name" value="FAD/NAD-binding_dom"/>
</dbReference>
<evidence type="ECO:0000313" key="10">
    <source>
        <dbReference type="Proteomes" id="UP000190188"/>
    </source>
</evidence>
<comment type="cofactor">
    <cofactor evidence="1">
        <name>FAD</name>
        <dbReference type="ChEBI" id="CHEBI:57692"/>
    </cofactor>
</comment>
<dbReference type="InterPro" id="IPR027396">
    <property type="entry name" value="DsrEFH-like"/>
</dbReference>
<dbReference type="NCBIfam" id="TIGR03385">
    <property type="entry name" value="CoA_CoA_reduc"/>
    <property type="match status" value="1"/>
</dbReference>
<evidence type="ECO:0000256" key="6">
    <source>
        <dbReference type="ARBA" id="ARBA00023002"/>
    </source>
</evidence>
<dbReference type="Proteomes" id="UP000190188">
    <property type="component" value="Unassembled WGS sequence"/>
</dbReference>
<dbReference type="PANTHER" id="PTHR43429">
    <property type="entry name" value="PYRIDINE NUCLEOTIDE-DISULFIDE OXIDOREDUCTASE DOMAIN-CONTAINING"/>
    <property type="match status" value="1"/>
</dbReference>
<dbReference type="Gene3D" id="3.40.250.10">
    <property type="entry name" value="Rhodanese-like domain"/>
    <property type="match status" value="1"/>
</dbReference>
<dbReference type="Pfam" id="PF13686">
    <property type="entry name" value="DrsE_2"/>
    <property type="match status" value="1"/>
</dbReference>